<sequence length="70" mass="7399">MNRTALLAWAIGGIFAPLGGISAGIITYAEYSQHRLPKGRAAREALRSGAVATVVLLTVTGLFGWWVGRS</sequence>
<comment type="caution">
    <text evidence="2">The sequence shown here is derived from an EMBL/GenBank/DDBJ whole genome shotgun (WGS) entry which is preliminary data.</text>
</comment>
<keyword evidence="1" id="KW-0472">Membrane</keyword>
<accession>A0A0D1K028</accession>
<dbReference type="Proteomes" id="UP000033203">
    <property type="component" value="Unassembled WGS sequence"/>
</dbReference>
<evidence type="ECO:0000313" key="3">
    <source>
        <dbReference type="Proteomes" id="UP000033203"/>
    </source>
</evidence>
<feature type="transmembrane region" description="Helical" evidence="1">
    <location>
        <begin position="6"/>
        <end position="29"/>
    </location>
</feature>
<reference evidence="2 3" key="1">
    <citation type="submission" date="2015-01" db="EMBL/GenBank/DDBJ databases">
        <title>Genome of Sphingomonas taxi strain 30a.</title>
        <authorList>
            <person name="Eevers N."/>
            <person name="Van Hamme J."/>
            <person name="Bottos E."/>
            <person name="Weyens N."/>
            <person name="Vangronsveld J."/>
        </authorList>
    </citation>
    <scope>NUCLEOTIDE SEQUENCE [LARGE SCALE GENOMIC DNA]</scope>
    <source>
        <strain evidence="2 3">30a</strain>
    </source>
</reference>
<dbReference type="EMBL" id="JXTP01000058">
    <property type="protein sequence ID" value="KIU26838.1"/>
    <property type="molecule type" value="Genomic_DNA"/>
</dbReference>
<organism evidence="2 3">
    <name type="scientific">Sphingomonas melonis</name>
    <dbReference type="NCBI Taxonomy" id="152682"/>
    <lineage>
        <taxon>Bacteria</taxon>
        <taxon>Pseudomonadati</taxon>
        <taxon>Pseudomonadota</taxon>
        <taxon>Alphaproteobacteria</taxon>
        <taxon>Sphingomonadales</taxon>
        <taxon>Sphingomonadaceae</taxon>
        <taxon>Sphingomonas</taxon>
    </lineage>
</organism>
<dbReference type="AlphaFoldDB" id="A0A0D1K028"/>
<gene>
    <name evidence="2" type="ORF">SR41_12235</name>
</gene>
<proteinExistence type="predicted"/>
<dbReference type="PATRIC" id="fig|1549858.7.peg.832"/>
<keyword evidence="1" id="KW-1133">Transmembrane helix</keyword>
<keyword evidence="1" id="KW-0812">Transmembrane</keyword>
<evidence type="ECO:0000256" key="1">
    <source>
        <dbReference type="SAM" id="Phobius"/>
    </source>
</evidence>
<name>A0A0D1K028_9SPHN</name>
<protein>
    <submittedName>
        <fullName evidence="2">Uncharacterized protein</fullName>
    </submittedName>
</protein>
<evidence type="ECO:0000313" key="2">
    <source>
        <dbReference type="EMBL" id="KIU26838.1"/>
    </source>
</evidence>
<feature type="transmembrane region" description="Helical" evidence="1">
    <location>
        <begin position="50"/>
        <end position="68"/>
    </location>
</feature>